<name>A0AAN9RX51_PSOTE</name>
<feature type="chain" id="PRO_5042885648" description="Glycine-rich protein" evidence="1">
    <location>
        <begin position="18"/>
        <end position="84"/>
    </location>
</feature>
<dbReference type="Pfam" id="PF07172">
    <property type="entry name" value="GRP"/>
    <property type="match status" value="1"/>
</dbReference>
<evidence type="ECO:0000313" key="3">
    <source>
        <dbReference type="Proteomes" id="UP001386955"/>
    </source>
</evidence>
<evidence type="ECO:0000313" key="2">
    <source>
        <dbReference type="EMBL" id="KAK7384862.1"/>
    </source>
</evidence>
<organism evidence="2 3">
    <name type="scientific">Psophocarpus tetragonolobus</name>
    <name type="common">Winged bean</name>
    <name type="synonym">Dolichos tetragonolobus</name>
    <dbReference type="NCBI Taxonomy" id="3891"/>
    <lineage>
        <taxon>Eukaryota</taxon>
        <taxon>Viridiplantae</taxon>
        <taxon>Streptophyta</taxon>
        <taxon>Embryophyta</taxon>
        <taxon>Tracheophyta</taxon>
        <taxon>Spermatophyta</taxon>
        <taxon>Magnoliopsida</taxon>
        <taxon>eudicotyledons</taxon>
        <taxon>Gunneridae</taxon>
        <taxon>Pentapetalae</taxon>
        <taxon>rosids</taxon>
        <taxon>fabids</taxon>
        <taxon>Fabales</taxon>
        <taxon>Fabaceae</taxon>
        <taxon>Papilionoideae</taxon>
        <taxon>50 kb inversion clade</taxon>
        <taxon>NPAAA clade</taxon>
        <taxon>indigoferoid/millettioid clade</taxon>
        <taxon>Phaseoleae</taxon>
        <taxon>Psophocarpus</taxon>
    </lineage>
</organism>
<gene>
    <name evidence="2" type="ORF">VNO78_30565</name>
</gene>
<dbReference type="InterPro" id="IPR010800">
    <property type="entry name" value="GRP"/>
</dbReference>
<sequence>MATLILGMLAMFILVSSEVASTNSEEMTHGVDDAKYSGGGHHGGHGGGCRFGCCGGRYGGVCRRCCGYAGEEAVDAQTQDKPHN</sequence>
<dbReference type="Proteomes" id="UP001386955">
    <property type="component" value="Unassembled WGS sequence"/>
</dbReference>
<dbReference type="AlphaFoldDB" id="A0AAN9RX51"/>
<evidence type="ECO:0000256" key="1">
    <source>
        <dbReference type="SAM" id="SignalP"/>
    </source>
</evidence>
<proteinExistence type="predicted"/>
<comment type="caution">
    <text evidence="2">The sequence shown here is derived from an EMBL/GenBank/DDBJ whole genome shotgun (WGS) entry which is preliminary data.</text>
</comment>
<accession>A0AAN9RX51</accession>
<dbReference type="EMBL" id="JAYMYS010000008">
    <property type="protein sequence ID" value="KAK7384862.1"/>
    <property type="molecule type" value="Genomic_DNA"/>
</dbReference>
<reference evidence="2 3" key="1">
    <citation type="submission" date="2024-01" db="EMBL/GenBank/DDBJ databases">
        <title>The genomes of 5 underutilized Papilionoideae crops provide insights into root nodulation and disease resistanc.</title>
        <authorList>
            <person name="Jiang F."/>
        </authorList>
    </citation>
    <scope>NUCLEOTIDE SEQUENCE [LARGE SCALE GENOMIC DNA]</scope>
    <source>
        <strain evidence="2">DUOXIRENSHENG_FW03</strain>
        <tissue evidence="2">Leaves</tissue>
    </source>
</reference>
<feature type="signal peptide" evidence="1">
    <location>
        <begin position="1"/>
        <end position="17"/>
    </location>
</feature>
<keyword evidence="3" id="KW-1185">Reference proteome</keyword>
<evidence type="ECO:0008006" key="4">
    <source>
        <dbReference type="Google" id="ProtNLM"/>
    </source>
</evidence>
<keyword evidence="1" id="KW-0732">Signal</keyword>
<protein>
    <recommendedName>
        <fullName evidence="4">Glycine-rich protein</fullName>
    </recommendedName>
</protein>